<feature type="compositionally biased region" description="Polar residues" evidence="1">
    <location>
        <begin position="427"/>
        <end position="450"/>
    </location>
</feature>
<dbReference type="EMBL" id="LDEV01003318">
    <property type="protein sequence ID" value="KLJ06016.1"/>
    <property type="molecule type" value="Genomic_DNA"/>
</dbReference>
<evidence type="ECO:0000256" key="1">
    <source>
        <dbReference type="SAM" id="MobiDB-lite"/>
    </source>
</evidence>
<accession>A0A0H1B9V2</accession>
<feature type="compositionally biased region" description="Polar residues" evidence="1">
    <location>
        <begin position="641"/>
        <end position="653"/>
    </location>
</feature>
<reference evidence="3" key="1">
    <citation type="journal article" date="2015" name="PLoS Genet.">
        <title>The dynamic genome and transcriptome of the human fungal pathogen Blastomyces and close relative Emmonsia.</title>
        <authorList>
            <person name="Munoz J.F."/>
            <person name="Gauthier G.M."/>
            <person name="Desjardins C.A."/>
            <person name="Gallo J.E."/>
            <person name="Holder J."/>
            <person name="Sullivan T.D."/>
            <person name="Marty A.J."/>
            <person name="Carmen J.C."/>
            <person name="Chen Z."/>
            <person name="Ding L."/>
            <person name="Gujja S."/>
            <person name="Magrini V."/>
            <person name="Misas E."/>
            <person name="Mitreva M."/>
            <person name="Priest M."/>
            <person name="Saif S."/>
            <person name="Whiston E.A."/>
            <person name="Young S."/>
            <person name="Zeng Q."/>
            <person name="Goldman W.E."/>
            <person name="Mardis E.R."/>
            <person name="Taylor J.W."/>
            <person name="McEwen J.G."/>
            <person name="Clay O.K."/>
            <person name="Klein B.S."/>
            <person name="Cuomo C.A."/>
        </authorList>
    </citation>
    <scope>NUCLEOTIDE SEQUENCE [LARGE SCALE GENOMIC DNA]</scope>
    <source>
        <strain evidence="3">UAMH 139</strain>
    </source>
</reference>
<evidence type="ECO:0000313" key="2">
    <source>
        <dbReference type="EMBL" id="KLJ06016.1"/>
    </source>
</evidence>
<dbReference type="Proteomes" id="UP000053573">
    <property type="component" value="Unassembled WGS sequence"/>
</dbReference>
<evidence type="ECO:0000313" key="3">
    <source>
        <dbReference type="Proteomes" id="UP000053573"/>
    </source>
</evidence>
<protein>
    <submittedName>
        <fullName evidence="2">Uncharacterized protein</fullName>
    </submittedName>
</protein>
<feature type="region of interest" description="Disordered" evidence="1">
    <location>
        <begin position="641"/>
        <end position="674"/>
    </location>
</feature>
<feature type="region of interest" description="Disordered" evidence="1">
    <location>
        <begin position="419"/>
        <end position="450"/>
    </location>
</feature>
<keyword evidence="3" id="KW-1185">Reference proteome</keyword>
<proteinExistence type="predicted"/>
<gene>
    <name evidence="2" type="ORF">EMPG_10541</name>
</gene>
<organism evidence="2 3">
    <name type="scientific">Blastomyces silverae</name>
    <dbReference type="NCBI Taxonomy" id="2060906"/>
    <lineage>
        <taxon>Eukaryota</taxon>
        <taxon>Fungi</taxon>
        <taxon>Dikarya</taxon>
        <taxon>Ascomycota</taxon>
        <taxon>Pezizomycotina</taxon>
        <taxon>Eurotiomycetes</taxon>
        <taxon>Eurotiomycetidae</taxon>
        <taxon>Onygenales</taxon>
        <taxon>Ajellomycetaceae</taxon>
        <taxon>Blastomyces</taxon>
    </lineage>
</organism>
<comment type="caution">
    <text evidence="2">The sequence shown here is derived from an EMBL/GenBank/DDBJ whole genome shotgun (WGS) entry which is preliminary data.</text>
</comment>
<sequence length="681" mass="74614">MLRNRFELGSTIHIYKNEGIRLRAATTVEVSCPDSTADLDRSTLLESMKSRDVWVFSKPHLELKISIGIESSLHEHSRSFDGILKEMRTTLIKSQLWRDLQISMVSANDEILTTEEGIDSLNCVFEFQQKSGQFPLHKPLRMPYTLNTGSSAIDPPPGVFRICLCDISIHFSFLSRSSNDNSKASFGSMPRCTSFEDLSSMLSPPGGCLAEVMSPALELDDTCHSSLGGSQTTVQSDDDWMSLDYDSPFCSQQTSSAYHYRVMSPLHTEPPRVPPKATYQPFMALLNSGFCALLCQTTRRTTSSITTIIETPGPSLQEFAPSLFIPGYDTNIRQRARFIPMVSKGIAAMLDNLPLPDASFQLECAASGSVCSEANYERDVTSNDFTNTTNTKSGLKTLLWRSMHRHLFTLVARQLPSLTTPLKPKKNGTSQTTASSKSPHHSSTVISDPINGQSFHSASLSDTEWCFSEESDGDDALLTDELDSEPGDRDTCLTNSFRIQRSDPIRITSPNHDDEHDLLDNIPNTTEKPTPFPSPTITILDDDLDMLEDTEQEEILIIDAPYLHLPPLQTETAGQSSTSLITSTTRSTCTIAATATATVKGPIQTPASPSGSEMEILDPSSPAMIPEELLLSPTLHAFNATITDPNNATNPFDTKSPRSLRSNGSSSGFGGEIGDAEMLLL</sequence>
<dbReference type="STRING" id="2060906.A0A0H1B9V2"/>
<dbReference type="OrthoDB" id="4187154at2759"/>
<name>A0A0H1B9V2_9EURO</name>
<dbReference type="AlphaFoldDB" id="A0A0H1B9V2"/>